<dbReference type="PROSITE" id="PS01359">
    <property type="entry name" value="ZF_PHD_1"/>
    <property type="match status" value="1"/>
</dbReference>
<dbReference type="InterPro" id="IPR011011">
    <property type="entry name" value="Znf_FYVE_PHD"/>
</dbReference>
<dbReference type="Gene3D" id="3.30.40.10">
    <property type="entry name" value="Zinc/RING finger domain, C3HC4 (zinc finger)"/>
    <property type="match status" value="1"/>
</dbReference>
<dbReference type="AGR" id="WB:WBGene00010708"/>
<feature type="region of interest" description="Disordered" evidence="5">
    <location>
        <begin position="407"/>
        <end position="458"/>
    </location>
</feature>
<dbReference type="RefSeq" id="NP_001359533.1">
    <property type="nucleotide sequence ID" value="NM_001373553.1"/>
</dbReference>
<evidence type="ECO:0000256" key="5">
    <source>
        <dbReference type="SAM" id="MobiDB-lite"/>
    </source>
</evidence>
<dbReference type="KEGG" id="cel:CELE_K09A11.5"/>
<sequence length="686" mass="76142">MTKRNTNKKLAPKKIKEELTDMTPKMRGECSSSSQDHESDDDAEWDYKEQKACCICARRGEVLWCHSCPASFHIKCLGYDTDPQPNGTIFTCRRCQKITKTDRKKIPELTAILSANPKNRMLNEAWRNYHASVFLYHKKEKAGPPTGPLRTQHLYAALSRLNPMNTNGIELDEYTKTLKIPKVLLGTCPNVKLEPLEDGELNEKNERCAKEERNFYNFIKCYKAFENLGCALENATSSATSGRSAASPSAPSKKIKKTQNIEGTRRITRAEAKRLELEKKKGDGDFPGCSASGASSPVMSVPQAKLLKSEPTETDGAMYQDLPRYSPIVTSSSAQSIHQEESLKMEIEKHTVEQIPEHNLPLTSASSQVQYIPPHPIFRPVPIRPTATNAACVPSPMVDIITLDDEIEDPSEGTPQSNFLSNDPVARNLDSSDSRNTHSSSEASNKTPKRSFGMISPSGMESFRQSSFANVSHFPSSCFPASSILSFGPQHMCSQQFSQKPPTSAAPQMGNPIFSINSTGIVTKRRYFSNSGTRFSTTKAADMAGPSTSGRNMMNHAPLGILTSLVFPRIYASIEVIGRSPIALTRERTFIGTDQNSNIPLQNFGVCSNWASTHCMIAYQNPSFCLYANHVVAVNRIRYKEFTCQNSCKCVSQLLSYPKAEKTCIILEDGDLIQIGCIVFKFRQYL</sequence>
<accession>Q21375</accession>
<feature type="region of interest" description="Disordered" evidence="5">
    <location>
        <begin position="1"/>
        <end position="38"/>
    </location>
</feature>
<feature type="region of interest" description="Disordered" evidence="5">
    <location>
        <begin position="237"/>
        <end position="261"/>
    </location>
</feature>
<dbReference type="SUPFAM" id="SSF57903">
    <property type="entry name" value="FYVE/PHD zinc finger"/>
    <property type="match status" value="1"/>
</dbReference>
<dbReference type="PROSITE" id="PS50016">
    <property type="entry name" value="ZF_PHD_2"/>
    <property type="match status" value="1"/>
</dbReference>
<evidence type="ECO:0000256" key="2">
    <source>
        <dbReference type="ARBA" id="ARBA00022771"/>
    </source>
</evidence>
<evidence type="ECO:0000259" key="6">
    <source>
        <dbReference type="PROSITE" id="PS50016"/>
    </source>
</evidence>
<dbReference type="InterPro" id="IPR001965">
    <property type="entry name" value="Znf_PHD"/>
</dbReference>
<dbReference type="SMART" id="SM00249">
    <property type="entry name" value="PHD"/>
    <property type="match status" value="1"/>
</dbReference>
<dbReference type="EMBL" id="BX284606">
    <property type="protein sequence ID" value="CAA90618.3"/>
    <property type="molecule type" value="Genomic_DNA"/>
</dbReference>
<dbReference type="CTD" id="187186"/>
<dbReference type="WormBase" id="K09A11.5">
    <property type="protein sequence ID" value="CE52968"/>
    <property type="gene ID" value="WBGene00010708"/>
    <property type="gene designation" value="phf-33"/>
</dbReference>
<dbReference type="GeneID" id="187186"/>
<evidence type="ECO:0000256" key="1">
    <source>
        <dbReference type="ARBA" id="ARBA00022723"/>
    </source>
</evidence>
<dbReference type="InterPro" id="IPR019787">
    <property type="entry name" value="Znf_PHD-finger"/>
</dbReference>
<dbReference type="STRING" id="6239.K09A11.5.1"/>
<dbReference type="UCSC" id="K09A11.5">
    <property type="organism name" value="c. elegans"/>
</dbReference>
<dbReference type="HOGENOM" id="CLU_421655_0_0_1"/>
<feature type="domain" description="PHD-type" evidence="6">
    <location>
        <begin position="50"/>
        <end position="98"/>
    </location>
</feature>
<dbReference type="PANTHER" id="PTHR24102">
    <property type="entry name" value="PHD FINGER PROTEIN"/>
    <property type="match status" value="1"/>
</dbReference>
<keyword evidence="8" id="KW-1185">Reference proteome</keyword>
<dbReference type="InterPro" id="IPR019786">
    <property type="entry name" value="Zinc_finger_PHD-type_CS"/>
</dbReference>
<dbReference type="GO" id="GO:0008270">
    <property type="term" value="F:zinc ion binding"/>
    <property type="evidence" value="ECO:0007669"/>
    <property type="project" value="UniProtKB-KW"/>
</dbReference>
<dbReference type="Bgee" id="WBGene00010708">
    <property type="expression patterns" value="Expressed in adult organism"/>
</dbReference>
<keyword evidence="3" id="KW-0862">Zinc</keyword>
<name>Q21375_CAEEL</name>
<proteinExistence type="predicted"/>
<feature type="compositionally biased region" description="Low complexity" evidence="5">
    <location>
        <begin position="237"/>
        <end position="252"/>
    </location>
</feature>
<keyword evidence="2 4" id="KW-0863">Zinc-finger</keyword>
<dbReference type="PIR" id="T23526">
    <property type="entry name" value="T23526"/>
</dbReference>
<gene>
    <name evidence="7 9" type="primary">phf-33</name>
    <name evidence="7" type="ORF">CELE_K09A11.5</name>
    <name evidence="9" type="ORF">K09A11.5</name>
</gene>
<evidence type="ECO:0000313" key="9">
    <source>
        <dbReference type="WormBase" id="K09A11.5"/>
    </source>
</evidence>
<evidence type="ECO:0000313" key="7">
    <source>
        <dbReference type="EMBL" id="CAA90618.3"/>
    </source>
</evidence>
<dbReference type="CDD" id="cd00060">
    <property type="entry name" value="FHA"/>
    <property type="match status" value="1"/>
</dbReference>
<dbReference type="OrthoDB" id="1919692at2759"/>
<feature type="compositionally biased region" description="Basic and acidic residues" evidence="5">
    <location>
        <begin position="14"/>
        <end position="28"/>
    </location>
</feature>
<dbReference type="InParanoid" id="Q21375"/>
<evidence type="ECO:0000256" key="3">
    <source>
        <dbReference type="ARBA" id="ARBA00022833"/>
    </source>
</evidence>
<evidence type="ECO:0000313" key="8">
    <source>
        <dbReference type="Proteomes" id="UP000001940"/>
    </source>
</evidence>
<feature type="compositionally biased region" description="Basic residues" evidence="5">
    <location>
        <begin position="1"/>
        <end position="13"/>
    </location>
</feature>
<reference evidence="7 8" key="1">
    <citation type="journal article" date="1998" name="Science">
        <title>Genome sequence of the nematode C. elegans: a platform for investigating biology.</title>
        <authorList>
            <consortium name="The C. elegans sequencing consortium"/>
            <person name="Sulson J.E."/>
            <person name="Waterston R."/>
        </authorList>
    </citation>
    <scope>NUCLEOTIDE SEQUENCE [LARGE SCALE GENOMIC DNA]</scope>
    <source>
        <strain evidence="7 8">Bristol N2</strain>
    </source>
</reference>
<dbReference type="PANTHER" id="PTHR24102:SF28">
    <property type="entry name" value="PHD-TYPE DOMAIN-CONTAINING PROTEIN"/>
    <property type="match status" value="1"/>
</dbReference>
<dbReference type="PaxDb" id="6239-K09A11.5"/>
<evidence type="ECO:0000256" key="4">
    <source>
        <dbReference type="PROSITE-ProRule" id="PRU00146"/>
    </source>
</evidence>
<organism evidence="7 8">
    <name type="scientific">Caenorhabditis elegans</name>
    <dbReference type="NCBI Taxonomy" id="6239"/>
    <lineage>
        <taxon>Eukaryota</taxon>
        <taxon>Metazoa</taxon>
        <taxon>Ecdysozoa</taxon>
        <taxon>Nematoda</taxon>
        <taxon>Chromadorea</taxon>
        <taxon>Rhabditida</taxon>
        <taxon>Rhabditina</taxon>
        <taxon>Rhabditomorpha</taxon>
        <taxon>Rhabditoidea</taxon>
        <taxon>Rhabditidae</taxon>
        <taxon>Peloderinae</taxon>
        <taxon>Caenorhabditis</taxon>
    </lineage>
</organism>
<dbReference type="InterPro" id="IPR013083">
    <property type="entry name" value="Znf_RING/FYVE/PHD"/>
</dbReference>
<dbReference type="AlphaFoldDB" id="Q21375"/>
<dbReference type="eggNOG" id="KOG0383">
    <property type="taxonomic scope" value="Eukaryota"/>
</dbReference>
<dbReference type="Proteomes" id="UP000001940">
    <property type="component" value="Chromosome X"/>
</dbReference>
<keyword evidence="1" id="KW-0479">Metal-binding</keyword>
<protein>
    <submittedName>
        <fullName evidence="7">PHD-type domain-containing protein</fullName>
    </submittedName>
</protein>